<comment type="caution">
    <text evidence="1">The sequence shown here is derived from an EMBL/GenBank/DDBJ whole genome shotgun (WGS) entry which is preliminary data.</text>
</comment>
<gene>
    <name evidence="1" type="ORF">HMPREF9460_03525</name>
</gene>
<organism evidence="1 2">
    <name type="scientific">Flavonifractor plautii 1_3_50AFAA</name>
    <dbReference type="NCBI Taxonomy" id="742738"/>
    <lineage>
        <taxon>Bacteria</taxon>
        <taxon>Bacillati</taxon>
        <taxon>Bacillota</taxon>
        <taxon>Clostridia</taxon>
        <taxon>Eubacteriales</taxon>
        <taxon>Oscillospiraceae</taxon>
        <taxon>Flavonifractor</taxon>
    </lineage>
</organism>
<dbReference type="Proteomes" id="UP000029585">
    <property type="component" value="Unassembled WGS sequence"/>
</dbReference>
<dbReference type="EMBL" id="ADLO01000105">
    <property type="protein sequence ID" value="KGF53705.1"/>
    <property type="molecule type" value="Genomic_DNA"/>
</dbReference>
<dbReference type="PATRIC" id="fig|742738.3.peg.3632"/>
<reference evidence="1 2" key="1">
    <citation type="submission" date="2011-08" db="EMBL/GenBank/DDBJ databases">
        <title>The Genome Sequence of Clostridium orbiscindens 1_3_50AFAA.</title>
        <authorList>
            <consortium name="The Broad Institute Genome Sequencing Platform"/>
            <person name="Earl A."/>
            <person name="Ward D."/>
            <person name="Feldgarden M."/>
            <person name="Gevers D."/>
            <person name="Daigneault M."/>
            <person name="Strauss J."/>
            <person name="Allen-Vercoe E."/>
            <person name="Young S.K."/>
            <person name="Zeng Q."/>
            <person name="Gargeya S."/>
            <person name="Fitzgerald M."/>
            <person name="Haas B."/>
            <person name="Abouelleil A."/>
            <person name="Alvarado L."/>
            <person name="Arachchi H.M."/>
            <person name="Berlin A."/>
            <person name="Brown A."/>
            <person name="Chapman S.B."/>
            <person name="Chen Z."/>
            <person name="Dunbar C."/>
            <person name="Freedman E."/>
            <person name="Gearin G."/>
            <person name="Gellesch M."/>
            <person name="Goldberg J."/>
            <person name="Griggs A."/>
            <person name="Gujja S."/>
            <person name="Heiman D."/>
            <person name="Howarth C."/>
            <person name="Larson L."/>
            <person name="Lui A."/>
            <person name="MacDonald P.J.P."/>
            <person name="Montmayeur A."/>
            <person name="Murphy C."/>
            <person name="Neiman D."/>
            <person name="Pearson M."/>
            <person name="Priest M."/>
            <person name="Roberts A."/>
            <person name="Saif S."/>
            <person name="Shea T."/>
            <person name="Shenoy N."/>
            <person name="Sisk P."/>
            <person name="Stolte C."/>
            <person name="Sykes S."/>
            <person name="Wortman J."/>
            <person name="Nusbaum C."/>
            <person name="Birren B."/>
        </authorList>
    </citation>
    <scope>NUCLEOTIDE SEQUENCE [LARGE SCALE GENOMIC DNA]</scope>
    <source>
        <strain evidence="1 2">1_3_50AFAA</strain>
    </source>
</reference>
<dbReference type="GeneID" id="63973136"/>
<evidence type="ECO:0000313" key="2">
    <source>
        <dbReference type="Proteomes" id="UP000029585"/>
    </source>
</evidence>
<dbReference type="eggNOG" id="ENOG502Z8AZ">
    <property type="taxonomic scope" value="Bacteria"/>
</dbReference>
<sequence length="49" mass="5791">MMALEQLPRKVENPELKRVLRGYFHIRSQKKKVAKSITVYQDAAERFGE</sequence>
<proteinExistence type="predicted"/>
<accession>A0A096B3S3</accession>
<keyword evidence="2" id="KW-1185">Reference proteome</keyword>
<dbReference type="HOGENOM" id="CLU_3134182_0_0_9"/>
<dbReference type="AlphaFoldDB" id="A0A096B3S3"/>
<protein>
    <submittedName>
        <fullName evidence="1">Uncharacterized protein</fullName>
    </submittedName>
</protein>
<name>A0A096B3S3_FLAPL</name>
<dbReference type="RefSeq" id="WP_007493235.1">
    <property type="nucleotide sequence ID" value="NZ_KN174166.1"/>
</dbReference>
<evidence type="ECO:0000313" key="1">
    <source>
        <dbReference type="EMBL" id="KGF53705.1"/>
    </source>
</evidence>